<reference evidence="2 3" key="1">
    <citation type="submission" date="2019-11" db="EMBL/GenBank/DDBJ databases">
        <title>Venturia inaequalis Genome Resource.</title>
        <authorList>
            <person name="Lichtner F.J."/>
        </authorList>
    </citation>
    <scope>NUCLEOTIDE SEQUENCE [LARGE SCALE GENOMIC DNA]</scope>
    <source>
        <strain evidence="2">Bline_iso_100314</strain>
    </source>
</reference>
<evidence type="ECO:0000313" key="3">
    <source>
        <dbReference type="Proteomes" id="UP000433883"/>
    </source>
</evidence>
<feature type="region of interest" description="Disordered" evidence="1">
    <location>
        <begin position="392"/>
        <end position="432"/>
    </location>
</feature>
<gene>
    <name evidence="2" type="ORF">BLS_004375</name>
</gene>
<feature type="compositionally biased region" description="Low complexity" evidence="1">
    <location>
        <begin position="395"/>
        <end position="406"/>
    </location>
</feature>
<protein>
    <submittedName>
        <fullName evidence="2">Uncharacterized protein</fullName>
    </submittedName>
</protein>
<organism evidence="2 3">
    <name type="scientific">Venturia inaequalis</name>
    <name type="common">Apple scab fungus</name>
    <dbReference type="NCBI Taxonomy" id="5025"/>
    <lineage>
        <taxon>Eukaryota</taxon>
        <taxon>Fungi</taxon>
        <taxon>Dikarya</taxon>
        <taxon>Ascomycota</taxon>
        <taxon>Pezizomycotina</taxon>
        <taxon>Dothideomycetes</taxon>
        <taxon>Pleosporomycetidae</taxon>
        <taxon>Venturiales</taxon>
        <taxon>Venturiaceae</taxon>
        <taxon>Venturia</taxon>
    </lineage>
</organism>
<proteinExistence type="predicted"/>
<sequence>MDASSGFGAHSSDFVDSNELSLDFDALIRAQMNFDMAGRSYQYDDITGNFGDHPEQEQLYDHRVSGAMGTFNNINNSGDLALDFSPAFTGAGTCMDMVDGSDWNSLEDCELHGDFGNHDEEEEMYAQQVVSADVEEDLNHQNYNSPPASNEDTTDLTTTGAQSMSNAPSQHPPVAQPITVSEDFVDRVPVSGGERTTGDWENDHDEMAVVLWYLRDGEAQGPRVPLPNHKVLMKDLPPRKLAMYRRSDHSCKDIMRIIQDAPARPTGISNRIQRYFAWEGMESEAKGQRRSLPRQAIRGLMKLSNAKIFYGVRGKVKQGEYEMTEPDDAFQGTYAQSSTRVSLRAPKDVEVWLRKALVDAGIKNFPTFPEFLQRNMDIALHFGLDPMTGRCINDPAQQSPAQASQALAGNAQPRKRAADDDMEAAPETDKKRKIEPAVKKMQELVRPVQRTIEQPLSQKVQQSVNGTPGEVHGLQTNEHSTPEVHHDSGFSPEFVARSLHDFEQSLYNPYPGQSFDDQQHFGEVDLQYGFPAGGFSTEASEYDSGYASASMVSPDTPFSLQDLNLDNLESLYDPNSSFDWCK</sequence>
<dbReference type="Proteomes" id="UP000433883">
    <property type="component" value="Unassembled WGS sequence"/>
</dbReference>
<evidence type="ECO:0000256" key="1">
    <source>
        <dbReference type="SAM" id="MobiDB-lite"/>
    </source>
</evidence>
<feature type="region of interest" description="Disordered" evidence="1">
    <location>
        <begin position="139"/>
        <end position="175"/>
    </location>
</feature>
<dbReference type="AlphaFoldDB" id="A0A8H3V920"/>
<evidence type="ECO:0000313" key="2">
    <source>
        <dbReference type="EMBL" id="KAE9983406.1"/>
    </source>
</evidence>
<dbReference type="EMBL" id="WNWQ01000029">
    <property type="protein sequence ID" value="KAE9983406.1"/>
    <property type="molecule type" value="Genomic_DNA"/>
</dbReference>
<name>A0A8H3V920_VENIN</name>
<comment type="caution">
    <text evidence="2">The sequence shown here is derived from an EMBL/GenBank/DDBJ whole genome shotgun (WGS) entry which is preliminary data.</text>
</comment>
<accession>A0A8H3V920</accession>
<feature type="compositionally biased region" description="Polar residues" evidence="1">
    <location>
        <begin position="140"/>
        <end position="169"/>
    </location>
</feature>